<evidence type="ECO:0000256" key="6">
    <source>
        <dbReference type="ARBA" id="ARBA00022525"/>
    </source>
</evidence>
<dbReference type="InterPro" id="IPR043504">
    <property type="entry name" value="Peptidase_S1_PA_chymotrypsin"/>
</dbReference>
<evidence type="ECO:0000256" key="7">
    <source>
        <dbReference type="ARBA" id="ARBA00022529"/>
    </source>
</evidence>
<evidence type="ECO:0000256" key="16">
    <source>
        <dbReference type="ARBA" id="ARBA00023145"/>
    </source>
</evidence>
<evidence type="ECO:0000256" key="28">
    <source>
        <dbReference type="SAM" id="MobiDB-lite"/>
    </source>
</evidence>
<dbReference type="FunFam" id="2.40.10.10:FF:000014">
    <property type="entry name" value="Complement factor D"/>
    <property type="match status" value="1"/>
</dbReference>
<dbReference type="FunFam" id="2.40.10.10:FF:000475">
    <property type="entry name" value="Azurocidin"/>
    <property type="match status" value="1"/>
</dbReference>
<keyword evidence="14" id="KW-0044">Antibiotic</keyword>
<dbReference type="EMBL" id="RWIC01000703">
    <property type="protein sequence ID" value="TKC40841.1"/>
    <property type="molecule type" value="Genomic_DNA"/>
</dbReference>
<dbReference type="Proteomes" id="UP000308365">
    <property type="component" value="Unassembled WGS sequence"/>
</dbReference>
<evidence type="ECO:0000256" key="29">
    <source>
        <dbReference type="SAM" id="SignalP"/>
    </source>
</evidence>
<proteinExistence type="predicted"/>
<evidence type="ECO:0000256" key="18">
    <source>
        <dbReference type="ARBA" id="ARBA00023180"/>
    </source>
</evidence>
<dbReference type="PANTHER" id="PTHR24271">
    <property type="entry name" value="KALLIKREIN-RELATED"/>
    <property type="match status" value="1"/>
</dbReference>
<evidence type="ECO:0000256" key="17">
    <source>
        <dbReference type="ARBA" id="ARBA00023157"/>
    </source>
</evidence>
<protein>
    <recommendedName>
        <fullName evidence="23">Azurocidin</fullName>
        <ecNumber evidence="3">3.4.21.46</ecNumber>
    </recommendedName>
    <alternativeName>
        <fullName evidence="20">Adipsin</fullName>
    </alternativeName>
    <alternativeName>
        <fullName evidence="21">C3 convertase activator</fullName>
    </alternativeName>
    <alternativeName>
        <fullName evidence="25">Cationic antimicrobial protein CAP37</fullName>
    </alternativeName>
    <alternativeName>
        <fullName evidence="4">Complement factor D</fullName>
    </alternativeName>
    <alternativeName>
        <fullName evidence="24">Heparin-binding protein</fullName>
    </alternativeName>
    <alternativeName>
        <fullName evidence="19">Properdin factor D</fullName>
    </alternativeName>
</protein>
<evidence type="ECO:0000256" key="19">
    <source>
        <dbReference type="ARBA" id="ARBA00029950"/>
    </source>
</evidence>
<dbReference type="GO" id="GO:0006935">
    <property type="term" value="P:chemotaxis"/>
    <property type="evidence" value="ECO:0007669"/>
    <property type="project" value="UniProtKB-KW"/>
</dbReference>
<dbReference type="EC" id="3.4.21.46" evidence="3"/>
<evidence type="ECO:0000256" key="13">
    <source>
        <dbReference type="ARBA" id="ARBA00022825"/>
    </source>
</evidence>
<evidence type="ECO:0000256" key="22">
    <source>
        <dbReference type="ARBA" id="ARBA00060415"/>
    </source>
</evidence>
<sequence length="1029" mass="109940">MTALRLLGLLAGLLATSRAGSAPLVDIVGGRKARRQEFPFLASIQTQGRHFCGGALIHPGFILTAASCFQSRNTGTATVVLGAYNLRRRERSRQTFSIRSISENGYDPQENLNDVLLLQLDRQANLTSSTVAVVPLPPQNATVEAGTNCQVAGWGAQHHRGRLSRVPRVVNVTVTPSDQCRPNNVCTGVLTRRGGICQGDGGTPLVCNGLAHGVASWSRGPCGRGPDFFARVALFRDWIDSVINQPVGCVARAAEIVGGREAQPHSRPYMASLQLFPSNHFCGGTLIHPRFVLTAAHCLNNVEAHSLQTSEPTEQRFSVSRLFENNYDPQEKLNDVLLLQTHCPPTALCPSWTARPPSTPSAWPRAGAAWAPEPLPQVLQELSVTVVTFLCRPQNVCTFVPRHRAGICFVCTGGCSSGDSGGPLICDGVIQGMDSFVIQGCATRQYPDFFARVSLYVDWIRSGDVGESGPGSSASESPNPELGDGQRKRGHQAPPRATATASGHGGYKRGRPSSPALAAVLLAVLLGGPALASEIVGGRPARPHAWPFMASLQRRGRHFCGATLIARNFVLSAAHCLDGMNPQSVRVVLGAHNLRRQEQTRQTFRVQRVFENGFNPLGLQNDIVVLQLSGMATINTNVQVAQLPTQDQGVGEGVQCVAMGWGRLDTNRPPPPVLQQLNVTVVTALCRPSNVCTLVPGQHAGICFGDSGGPLVCNRLVHGIDSFIRGGCGSGTFPDAFASVAKFADWINSIIRRHAPLGPGLGQCQGHCSIMADRSLHLAALILLGAAVCAAQPRGRILGGKEAMSHSRPYMASVQVNGKHVCGGFLVADQWVMSAAHCLEDVADGKVQVLLGAHSLSQPEPSKRLYDVLRAVPHPDSRPDTIDHDLLLLQLSEKAVLGPYVQPLPWQREDRDVAAGTLCDVAGWGVVNHAGRRPDRLHHLLLPVLDRATCNLRKYHDGTITKSMMCAESRHRDSCKGDSGGPLVCGGVAEGVVTSGSRVCGNHKKPGIYTRVASYVAWIDGVMAEGSAA</sequence>
<evidence type="ECO:0000256" key="24">
    <source>
        <dbReference type="ARBA" id="ARBA00075632"/>
    </source>
</evidence>
<dbReference type="Pfam" id="PF00089">
    <property type="entry name" value="Trypsin"/>
    <property type="match status" value="4"/>
</dbReference>
<dbReference type="PRINTS" id="PR00722">
    <property type="entry name" value="CHYMOTRYPSIN"/>
</dbReference>
<dbReference type="GO" id="GO:0042742">
    <property type="term" value="P:defense response to bacterium"/>
    <property type="evidence" value="ECO:0007669"/>
    <property type="project" value="UniProtKB-KW"/>
</dbReference>
<keyword evidence="11 29" id="KW-0732">Signal</keyword>
<dbReference type="FunFam" id="2.40.10.10:FF:000372">
    <property type="entry name" value="Myeloblastin"/>
    <property type="match status" value="1"/>
</dbReference>
<dbReference type="InterPro" id="IPR009003">
    <property type="entry name" value="Peptidase_S1_PA"/>
</dbReference>
<keyword evidence="17" id="KW-1015">Disulfide bond</keyword>
<dbReference type="FunFam" id="2.40.10.10:FF:000068">
    <property type="entry name" value="transmembrane protease serine 2"/>
    <property type="match status" value="1"/>
</dbReference>
<evidence type="ECO:0000256" key="21">
    <source>
        <dbReference type="ARBA" id="ARBA00030992"/>
    </source>
</evidence>
<dbReference type="InterPro" id="IPR001254">
    <property type="entry name" value="Trypsin_dom"/>
</dbReference>
<evidence type="ECO:0000256" key="14">
    <source>
        <dbReference type="ARBA" id="ARBA00023022"/>
    </source>
</evidence>
<dbReference type="InterPro" id="IPR033116">
    <property type="entry name" value="TRYPSIN_SER"/>
</dbReference>
<evidence type="ECO:0000256" key="2">
    <source>
        <dbReference type="ARBA" id="ARBA00004613"/>
    </source>
</evidence>
<name>A0A4U1EVN9_MONMO</name>
<evidence type="ECO:0000256" key="26">
    <source>
        <dbReference type="ARBA" id="ARBA00093301"/>
    </source>
</evidence>
<dbReference type="GO" id="GO:0004252">
    <property type="term" value="F:serine-type endopeptidase activity"/>
    <property type="evidence" value="ECO:0007669"/>
    <property type="project" value="UniProtKB-EC"/>
</dbReference>
<comment type="catalytic activity">
    <reaction evidence="1">
        <text>Selective cleavage of Arg-|-Lys bond in complement factor B when in complex with complement subcomponent C3b or with cobra venom factor.</text>
        <dbReference type="EC" id="3.4.21.46"/>
    </reaction>
</comment>
<keyword evidence="18" id="KW-0325">Glycoprotein</keyword>
<gene>
    <name evidence="31" type="ORF">EI555_007867</name>
</gene>
<evidence type="ECO:0000256" key="1">
    <source>
        <dbReference type="ARBA" id="ARBA00000303"/>
    </source>
</evidence>
<keyword evidence="10" id="KW-0358">Heparin-binding</keyword>
<dbReference type="GO" id="GO:0005576">
    <property type="term" value="C:extracellular region"/>
    <property type="evidence" value="ECO:0007669"/>
    <property type="project" value="UniProtKB-SubCell"/>
</dbReference>
<dbReference type="AlphaFoldDB" id="A0A4U1EVN9"/>
<evidence type="ECO:0000256" key="5">
    <source>
        <dbReference type="ARBA" id="ARBA00022500"/>
    </source>
</evidence>
<dbReference type="GO" id="GO:0008201">
    <property type="term" value="F:heparin binding"/>
    <property type="evidence" value="ECO:0007669"/>
    <property type="project" value="UniProtKB-KW"/>
</dbReference>
<feature type="chain" id="PRO_5020515899" description="Azurocidin" evidence="29">
    <location>
        <begin position="20"/>
        <end position="1029"/>
    </location>
</feature>
<dbReference type="SUPFAM" id="SSF50494">
    <property type="entry name" value="Trypsin-like serine proteases"/>
    <property type="match status" value="4"/>
</dbReference>
<evidence type="ECO:0000259" key="30">
    <source>
        <dbReference type="PROSITE" id="PS50240"/>
    </source>
</evidence>
<evidence type="ECO:0000256" key="11">
    <source>
        <dbReference type="ARBA" id="ARBA00022729"/>
    </source>
</evidence>
<dbReference type="PANTHER" id="PTHR24271:SF54">
    <property type="entry name" value="COMPLEMENT FACTOR D"/>
    <property type="match status" value="1"/>
</dbReference>
<dbReference type="InterPro" id="IPR001314">
    <property type="entry name" value="Peptidase_S1A"/>
</dbReference>
<evidence type="ECO:0000256" key="23">
    <source>
        <dbReference type="ARBA" id="ARBA00069859"/>
    </source>
</evidence>
<feature type="compositionally biased region" description="Low complexity" evidence="28">
    <location>
        <begin position="470"/>
        <end position="481"/>
    </location>
</feature>
<dbReference type="Gene3D" id="2.40.10.10">
    <property type="entry name" value="Trypsin-like serine proteases"/>
    <property type="match status" value="8"/>
</dbReference>
<keyword evidence="6" id="KW-0964">Secreted</keyword>
<feature type="region of interest" description="Disordered" evidence="28">
    <location>
        <begin position="467"/>
        <end position="511"/>
    </location>
</feature>
<keyword evidence="5" id="KW-0145">Chemotaxis</keyword>
<feature type="domain" description="Peptidase S1" evidence="30">
    <location>
        <begin position="256"/>
        <end position="462"/>
    </location>
</feature>
<reference evidence="32" key="1">
    <citation type="journal article" date="2019" name="IScience">
        <title>Narwhal Genome Reveals Long-Term Low Genetic Diversity despite Current Large Abundance Size.</title>
        <authorList>
            <person name="Westbury M.V."/>
            <person name="Petersen B."/>
            <person name="Garde E."/>
            <person name="Heide-Jorgensen M.P."/>
            <person name="Lorenzen E.D."/>
        </authorList>
    </citation>
    <scope>NUCLEOTIDE SEQUENCE [LARGE SCALE GENOMIC DNA]</scope>
</reference>
<feature type="signal peptide" evidence="29">
    <location>
        <begin position="1"/>
        <end position="19"/>
    </location>
</feature>
<keyword evidence="8" id="KW-0721">Serine protease homolog</keyword>
<evidence type="ECO:0000313" key="32">
    <source>
        <dbReference type="Proteomes" id="UP000308365"/>
    </source>
</evidence>
<dbReference type="CDD" id="cd00190">
    <property type="entry name" value="Tryp_SPc"/>
    <property type="match status" value="4"/>
</dbReference>
<evidence type="ECO:0000256" key="20">
    <source>
        <dbReference type="ARBA" id="ARBA00030720"/>
    </source>
</evidence>
<evidence type="ECO:0000256" key="8">
    <source>
        <dbReference type="ARBA" id="ARBA00022542"/>
    </source>
</evidence>
<dbReference type="InterPro" id="IPR018114">
    <property type="entry name" value="TRYPSIN_HIS"/>
</dbReference>
<dbReference type="PROSITE" id="PS00134">
    <property type="entry name" value="TRYPSIN_HIS"/>
    <property type="match status" value="3"/>
</dbReference>
<feature type="domain" description="Peptidase S1" evidence="30">
    <location>
        <begin position="797"/>
        <end position="1024"/>
    </location>
</feature>
<evidence type="ECO:0000256" key="10">
    <source>
        <dbReference type="ARBA" id="ARBA00022674"/>
    </source>
</evidence>
<evidence type="ECO:0000256" key="9">
    <source>
        <dbReference type="ARBA" id="ARBA00022670"/>
    </source>
</evidence>
<keyword evidence="7" id="KW-0929">Antimicrobial</keyword>
<comment type="caution">
    <text evidence="31">The sequence shown here is derived from an EMBL/GenBank/DDBJ whole genome shotgun (WGS) entry which is preliminary data.</text>
</comment>
<keyword evidence="13 27" id="KW-0720">Serine protease</keyword>
<dbReference type="GO" id="GO:0006508">
    <property type="term" value="P:proteolysis"/>
    <property type="evidence" value="ECO:0007669"/>
    <property type="project" value="UniProtKB-KW"/>
</dbReference>
<accession>A0A4U1EVN9</accession>
<keyword evidence="16" id="KW-0865">Zymogen</keyword>
<comment type="function">
    <text evidence="26">Serine protease that initiates the alternative pathway of the complement system, a cascade of proteins that leads to phagocytosis and breakdown of pathogens and signaling that strengthens the adaptive immune system. In contrast to other complement pathways (classical, lectin and GZMK) that are directly activated by pathogens or antigen-antibody complexes, the alternative complement pathway is initiated by the spontaneous hydrolysis of complement C3. The alternative complement pathway acts as an amplification loop that enhances complement activation by mediating the formation of C3 and C5 convertases. Activated CFD cleaves factor B (CFB) when the latter is complexed with complement C3b, activating the C3 convertase of the alternative pathway.</text>
</comment>
<feature type="domain" description="Peptidase S1" evidence="30">
    <location>
        <begin position="27"/>
        <end position="244"/>
    </location>
</feature>
<dbReference type="FunFam" id="2.40.10.10:FF:000052">
    <property type="entry name" value="Neutrophil elastase"/>
    <property type="match status" value="1"/>
</dbReference>
<evidence type="ECO:0000313" key="31">
    <source>
        <dbReference type="EMBL" id="TKC40841.1"/>
    </source>
</evidence>
<evidence type="ECO:0000256" key="25">
    <source>
        <dbReference type="ARBA" id="ARBA00080606"/>
    </source>
</evidence>
<evidence type="ECO:0000256" key="27">
    <source>
        <dbReference type="RuleBase" id="RU363034"/>
    </source>
</evidence>
<keyword evidence="15" id="KW-0472">Membrane</keyword>
<dbReference type="GO" id="GO:0005737">
    <property type="term" value="C:cytoplasm"/>
    <property type="evidence" value="ECO:0007669"/>
    <property type="project" value="UniProtKB-ARBA"/>
</dbReference>
<comment type="subcellular location">
    <subcellularLocation>
        <location evidence="22">Cytoplasmic granule membrane</location>
        <topology evidence="22">Peripheral membrane protein</topology>
        <orientation evidence="22">Cytoplasmic side</orientation>
    </subcellularLocation>
    <subcellularLocation>
        <location evidence="2">Secreted</location>
    </subcellularLocation>
</comment>
<evidence type="ECO:0000256" key="3">
    <source>
        <dbReference type="ARBA" id="ARBA00011933"/>
    </source>
</evidence>
<keyword evidence="9 27" id="KW-0645">Protease</keyword>
<dbReference type="SMART" id="SM00020">
    <property type="entry name" value="Tryp_SPc"/>
    <property type="match status" value="4"/>
</dbReference>
<evidence type="ECO:0000256" key="12">
    <source>
        <dbReference type="ARBA" id="ARBA00022801"/>
    </source>
</evidence>
<dbReference type="FunFam" id="2.40.10.10:FF:000005">
    <property type="entry name" value="Serine protease 37"/>
    <property type="match status" value="2"/>
</dbReference>
<evidence type="ECO:0000256" key="4">
    <source>
        <dbReference type="ARBA" id="ARBA00018673"/>
    </source>
</evidence>
<dbReference type="PROSITE" id="PS50240">
    <property type="entry name" value="TRYPSIN_DOM"/>
    <property type="match status" value="4"/>
</dbReference>
<feature type="domain" description="Peptidase S1" evidence="30">
    <location>
        <begin position="535"/>
        <end position="752"/>
    </location>
</feature>
<keyword evidence="12 27" id="KW-0378">Hydrolase</keyword>
<dbReference type="PROSITE" id="PS00135">
    <property type="entry name" value="TRYPSIN_SER"/>
    <property type="match status" value="2"/>
</dbReference>
<evidence type="ECO:0000256" key="15">
    <source>
        <dbReference type="ARBA" id="ARBA00023136"/>
    </source>
</evidence>
<organism evidence="31 32">
    <name type="scientific">Monodon monoceros</name>
    <name type="common">Narwhal</name>
    <name type="synonym">Ceratodon monodon</name>
    <dbReference type="NCBI Taxonomy" id="40151"/>
    <lineage>
        <taxon>Eukaryota</taxon>
        <taxon>Metazoa</taxon>
        <taxon>Chordata</taxon>
        <taxon>Craniata</taxon>
        <taxon>Vertebrata</taxon>
        <taxon>Euteleostomi</taxon>
        <taxon>Mammalia</taxon>
        <taxon>Eutheria</taxon>
        <taxon>Laurasiatheria</taxon>
        <taxon>Artiodactyla</taxon>
        <taxon>Whippomorpha</taxon>
        <taxon>Cetacea</taxon>
        <taxon>Odontoceti</taxon>
        <taxon>Monodontidae</taxon>
        <taxon>Monodon</taxon>
    </lineage>
</organism>